<feature type="compositionally biased region" description="Basic residues" evidence="1">
    <location>
        <begin position="25"/>
        <end position="39"/>
    </location>
</feature>
<protein>
    <submittedName>
        <fullName evidence="2">G2494 protein</fullName>
    </submittedName>
</protein>
<sequence>MPIGRGNFNKKRVSAVKERKVKERVAKKHQAAKQKHNSKKLAVSGQRTGKAKKKLERAQRMSLKKAIASGEVDLDMADAVDVQEKGDN</sequence>
<name>A0ABP1FPH1_9CHLO</name>
<comment type="caution">
    <text evidence="2">The sequence shown here is derived from an EMBL/GenBank/DDBJ whole genome shotgun (WGS) entry which is preliminary data.</text>
</comment>
<feature type="compositionally biased region" description="Basic and acidic residues" evidence="1">
    <location>
        <begin position="15"/>
        <end position="24"/>
    </location>
</feature>
<reference evidence="2 3" key="1">
    <citation type="submission" date="2024-06" db="EMBL/GenBank/DDBJ databases">
        <authorList>
            <person name="Kraege A."/>
            <person name="Thomma B."/>
        </authorList>
    </citation>
    <scope>NUCLEOTIDE SEQUENCE [LARGE SCALE GENOMIC DNA]</scope>
</reference>
<evidence type="ECO:0000256" key="1">
    <source>
        <dbReference type="SAM" id="MobiDB-lite"/>
    </source>
</evidence>
<evidence type="ECO:0000313" key="3">
    <source>
        <dbReference type="Proteomes" id="UP001497392"/>
    </source>
</evidence>
<dbReference type="Proteomes" id="UP001497392">
    <property type="component" value="Unassembled WGS sequence"/>
</dbReference>
<gene>
    <name evidence="2" type="primary">g2494</name>
    <name evidence="2" type="ORF">VP750_LOCUS2129</name>
</gene>
<keyword evidence="3" id="KW-1185">Reference proteome</keyword>
<evidence type="ECO:0000313" key="2">
    <source>
        <dbReference type="EMBL" id="CAL5220470.1"/>
    </source>
</evidence>
<proteinExistence type="predicted"/>
<accession>A0ABP1FPH1</accession>
<dbReference type="EMBL" id="CAXHTA020000003">
    <property type="protein sequence ID" value="CAL5220470.1"/>
    <property type="molecule type" value="Genomic_DNA"/>
</dbReference>
<feature type="region of interest" description="Disordered" evidence="1">
    <location>
        <begin position="1"/>
        <end position="60"/>
    </location>
</feature>
<organism evidence="2 3">
    <name type="scientific">Coccomyxa viridis</name>
    <dbReference type="NCBI Taxonomy" id="1274662"/>
    <lineage>
        <taxon>Eukaryota</taxon>
        <taxon>Viridiplantae</taxon>
        <taxon>Chlorophyta</taxon>
        <taxon>core chlorophytes</taxon>
        <taxon>Trebouxiophyceae</taxon>
        <taxon>Trebouxiophyceae incertae sedis</taxon>
        <taxon>Coccomyxaceae</taxon>
        <taxon>Coccomyxa</taxon>
    </lineage>
</organism>